<name>A0AAN6F7N5_9PEZI</name>
<reference evidence="2" key="1">
    <citation type="submission" date="2021-12" db="EMBL/GenBank/DDBJ databases">
        <title>Black yeast isolated from Biological Soil Crust.</title>
        <authorList>
            <person name="Kurbessoian T."/>
        </authorList>
    </citation>
    <scope>NUCLEOTIDE SEQUENCE</scope>
    <source>
        <strain evidence="2">CCFEE 5208</strain>
    </source>
</reference>
<dbReference type="AlphaFoldDB" id="A0AAN6F7N5"/>
<feature type="compositionally biased region" description="Pro residues" evidence="1">
    <location>
        <begin position="55"/>
        <end position="68"/>
    </location>
</feature>
<accession>A0AAN6F7N5</accession>
<evidence type="ECO:0000313" key="2">
    <source>
        <dbReference type="EMBL" id="KAK0306220.1"/>
    </source>
</evidence>
<gene>
    <name evidence="2" type="ORF">LTR82_016518</name>
</gene>
<evidence type="ECO:0000256" key="1">
    <source>
        <dbReference type="SAM" id="MobiDB-lite"/>
    </source>
</evidence>
<feature type="region of interest" description="Disordered" evidence="1">
    <location>
        <begin position="16"/>
        <end position="108"/>
    </location>
</feature>
<dbReference type="Proteomes" id="UP001168146">
    <property type="component" value="Unassembled WGS sequence"/>
</dbReference>
<evidence type="ECO:0000313" key="3">
    <source>
        <dbReference type="Proteomes" id="UP001168146"/>
    </source>
</evidence>
<organism evidence="2 3">
    <name type="scientific">Friedmanniomyces endolithicus</name>
    <dbReference type="NCBI Taxonomy" id="329885"/>
    <lineage>
        <taxon>Eukaryota</taxon>
        <taxon>Fungi</taxon>
        <taxon>Dikarya</taxon>
        <taxon>Ascomycota</taxon>
        <taxon>Pezizomycotina</taxon>
        <taxon>Dothideomycetes</taxon>
        <taxon>Dothideomycetidae</taxon>
        <taxon>Mycosphaerellales</taxon>
        <taxon>Teratosphaeriaceae</taxon>
        <taxon>Friedmanniomyces</taxon>
    </lineage>
</organism>
<sequence length="220" mass="23293">MALEPVSSRLAREFVAYDRGPAHHTNKISDDGMLLDQPRQSRSHEPHFSAQTPRAPAPQPILPKPNQPPSTQHLPDPPLHLPKPHEPATLALPMPKQPRQRRELPSTPGLRAPISLQPMHAGIRMLVQRAQGPEAAVVEIALPFVPVPGRVRGAVGRGRGGGVVPADLLGGDEVVRVPLADDLEDAVAVWSAGVRAGGRFEVVEEAGGGGVGRAAEGAAY</sequence>
<dbReference type="EMBL" id="JASUXU010000106">
    <property type="protein sequence ID" value="KAK0306220.1"/>
    <property type="molecule type" value="Genomic_DNA"/>
</dbReference>
<protein>
    <submittedName>
        <fullName evidence="2">Uncharacterized protein</fullName>
    </submittedName>
</protein>
<comment type="caution">
    <text evidence="2">The sequence shown here is derived from an EMBL/GenBank/DDBJ whole genome shotgun (WGS) entry which is preliminary data.</text>
</comment>
<proteinExistence type="predicted"/>